<protein>
    <recommendedName>
        <fullName evidence="8">ALK and LTK ligand 1</fullName>
    </recommendedName>
</protein>
<reference evidence="7" key="1">
    <citation type="journal article" date="2011" name="Nature">
        <title>A high-resolution map of human evolutionary constraint using 29 mammals.</title>
        <authorList>
            <person name="Lindblad-Toh K."/>
            <person name="Garber M."/>
            <person name="Zuk O."/>
            <person name="Lin M.F."/>
            <person name="Parker B.J."/>
            <person name="Washietl S."/>
            <person name="Kheradpour P."/>
            <person name="Ernst J."/>
            <person name="Jordan G."/>
            <person name="Mauceli E."/>
            <person name="Ward L.D."/>
            <person name="Lowe C.B."/>
            <person name="Holloway A.K."/>
            <person name="Clamp M."/>
            <person name="Gnerre S."/>
            <person name="Alfoldi J."/>
            <person name="Beal K."/>
            <person name="Chang J."/>
            <person name="Clawson H."/>
            <person name="Cuff J."/>
            <person name="Di Palma F."/>
            <person name="Fitzgerald S."/>
            <person name="Flicek P."/>
            <person name="Guttman M."/>
            <person name="Hubisz M.J."/>
            <person name="Jaffe D.B."/>
            <person name="Jungreis I."/>
            <person name="Kent W.J."/>
            <person name="Kostka D."/>
            <person name="Lara M."/>
            <person name="Martins A.L."/>
            <person name="Massingham T."/>
            <person name="Moltke I."/>
            <person name="Raney B.J."/>
            <person name="Rasmussen M.D."/>
            <person name="Robinson J."/>
            <person name="Stark A."/>
            <person name="Vilella A.J."/>
            <person name="Wen J."/>
            <person name="Xie X."/>
            <person name="Zody M.C."/>
            <person name="Baldwin J."/>
            <person name="Bloom T."/>
            <person name="Chin C.W."/>
            <person name="Heiman D."/>
            <person name="Nicol R."/>
            <person name="Nusbaum C."/>
            <person name="Young S."/>
            <person name="Wilkinson J."/>
            <person name="Worley K.C."/>
            <person name="Kovar C.L."/>
            <person name="Muzny D.M."/>
            <person name="Gibbs R.A."/>
            <person name="Cree A."/>
            <person name="Dihn H.H."/>
            <person name="Fowler G."/>
            <person name="Jhangiani S."/>
            <person name="Joshi V."/>
            <person name="Lee S."/>
            <person name="Lewis L.R."/>
            <person name="Nazareth L.V."/>
            <person name="Okwuonu G."/>
            <person name="Santibanez J."/>
            <person name="Warren W.C."/>
            <person name="Mardis E.R."/>
            <person name="Weinstock G.M."/>
            <person name="Wilson R.K."/>
            <person name="Delehaunty K."/>
            <person name="Dooling D."/>
            <person name="Fronik C."/>
            <person name="Fulton L."/>
            <person name="Fulton B."/>
            <person name="Graves T."/>
            <person name="Minx P."/>
            <person name="Sodergren E."/>
            <person name="Birney E."/>
            <person name="Margulies E.H."/>
            <person name="Herrero J."/>
            <person name="Green E.D."/>
            <person name="Haussler D."/>
            <person name="Siepel A."/>
            <person name="Goldman N."/>
            <person name="Pollard K.S."/>
            <person name="Pedersen J.S."/>
            <person name="Lander E.S."/>
            <person name="Kellis M."/>
        </authorList>
    </citation>
    <scope>NUCLEOTIDE SEQUENCE [LARGE SCALE GENOMIC DNA]</scope>
    <source>
        <strain evidence="7">2N</strain>
    </source>
</reference>
<sequence>MPLLPAPDCYGAPPEVALGALPGSAGSWGEFAPKSAHPHEHREQNLGARSSEAWGGAAQPETRAHPRAECVGIHSCTAFFLPDLKVARSLGPDGQGKLRSRKTTAGARAQKTCRAPRGDPCSPHRACHVSPRAPACARRTGSPRVAPRGRRPSLLRTIPCPRPTGHRLADLSESAGAAPLASCNVECPREIFPRDLNLKDKFIKHFTGPVTFSAECSKHFHRVYHNTRDCSMPAYYKRCARLLKRLAVNSLCSQT</sequence>
<dbReference type="Pfam" id="PF15129">
    <property type="entry name" value="ALKL1_2"/>
    <property type="match status" value="1"/>
</dbReference>
<feature type="region of interest" description="Disordered" evidence="5">
    <location>
        <begin position="91"/>
        <end position="117"/>
    </location>
</feature>
<evidence type="ECO:0000256" key="3">
    <source>
        <dbReference type="ARBA" id="ARBA00022729"/>
    </source>
</evidence>
<keyword evidence="2" id="KW-0964">Secreted</keyword>
<evidence type="ECO:0000313" key="6">
    <source>
        <dbReference type="Ensembl" id="ENSCPOP00000023585.1"/>
    </source>
</evidence>
<dbReference type="PANTHER" id="PTHR28676:SF1">
    <property type="entry name" value="ALK AND LTK LIGAND 1"/>
    <property type="match status" value="1"/>
</dbReference>
<reference evidence="6" key="2">
    <citation type="submission" date="2025-08" db="UniProtKB">
        <authorList>
            <consortium name="Ensembl"/>
        </authorList>
    </citation>
    <scope>IDENTIFICATION</scope>
    <source>
        <strain evidence="6">2N</strain>
    </source>
</reference>
<feature type="region of interest" description="Disordered" evidence="5">
    <location>
        <begin position="137"/>
        <end position="159"/>
    </location>
</feature>
<keyword evidence="3" id="KW-0732">Signal</keyword>
<dbReference type="InterPro" id="IPR029364">
    <property type="entry name" value="ALKL1/2"/>
</dbReference>
<comment type="subcellular location">
    <subcellularLocation>
        <location evidence="1">Secreted</location>
    </subcellularLocation>
</comment>
<dbReference type="GO" id="GO:0030971">
    <property type="term" value="F:receptor tyrosine kinase binding"/>
    <property type="evidence" value="ECO:0007669"/>
    <property type="project" value="InterPro"/>
</dbReference>
<dbReference type="GO" id="GO:0005125">
    <property type="term" value="F:cytokine activity"/>
    <property type="evidence" value="ECO:0007669"/>
    <property type="project" value="UniProtKB-ARBA"/>
</dbReference>
<accession>A0A286XDR0</accession>
<evidence type="ECO:0000256" key="5">
    <source>
        <dbReference type="SAM" id="MobiDB-lite"/>
    </source>
</evidence>
<keyword evidence="7" id="KW-1185">Reference proteome</keyword>
<reference evidence="6" key="3">
    <citation type="submission" date="2025-09" db="UniProtKB">
        <authorList>
            <consortium name="Ensembl"/>
        </authorList>
    </citation>
    <scope>IDENTIFICATION</scope>
    <source>
        <strain evidence="6">2N</strain>
    </source>
</reference>
<dbReference type="EMBL" id="AAKN02044988">
    <property type="status" value="NOT_ANNOTATED_CDS"/>
    <property type="molecule type" value="Genomic_DNA"/>
</dbReference>
<dbReference type="GO" id="GO:0070378">
    <property type="term" value="P:positive regulation of ERK5 cascade"/>
    <property type="evidence" value="ECO:0007669"/>
    <property type="project" value="TreeGrafter"/>
</dbReference>
<dbReference type="GeneTree" id="ENSGT00940000159969"/>
<dbReference type="GO" id="GO:0030298">
    <property type="term" value="F:receptor signaling protein tyrosine kinase activator activity"/>
    <property type="evidence" value="ECO:0007669"/>
    <property type="project" value="InterPro"/>
</dbReference>
<dbReference type="InParanoid" id="A0A286XDR0"/>
<dbReference type="GO" id="GO:0070374">
    <property type="term" value="P:positive regulation of ERK1 and ERK2 cascade"/>
    <property type="evidence" value="ECO:0007669"/>
    <property type="project" value="TreeGrafter"/>
</dbReference>
<dbReference type="EMBL" id="AAKN02044990">
    <property type="status" value="NOT_ANNOTATED_CDS"/>
    <property type="molecule type" value="Genomic_DNA"/>
</dbReference>
<evidence type="ECO:0000313" key="7">
    <source>
        <dbReference type="Proteomes" id="UP000005447"/>
    </source>
</evidence>
<dbReference type="VEuPathDB" id="HostDB:ENSCPOG00000032897"/>
<dbReference type="EMBL" id="AAKN02044989">
    <property type="status" value="NOT_ANNOTATED_CDS"/>
    <property type="molecule type" value="Genomic_DNA"/>
</dbReference>
<proteinExistence type="inferred from homology"/>
<dbReference type="AlphaFoldDB" id="A0A286XDR0"/>
<dbReference type="PANTHER" id="PTHR28676">
    <property type="entry name" value="ALK AND LTK LIGAND 2-RELATED"/>
    <property type="match status" value="1"/>
</dbReference>
<evidence type="ECO:0000256" key="4">
    <source>
        <dbReference type="ARBA" id="ARBA00033741"/>
    </source>
</evidence>
<organism evidence="6 7">
    <name type="scientific">Cavia porcellus</name>
    <name type="common">Guinea pig</name>
    <dbReference type="NCBI Taxonomy" id="10141"/>
    <lineage>
        <taxon>Eukaryota</taxon>
        <taxon>Metazoa</taxon>
        <taxon>Chordata</taxon>
        <taxon>Craniata</taxon>
        <taxon>Vertebrata</taxon>
        <taxon>Euteleostomi</taxon>
        <taxon>Mammalia</taxon>
        <taxon>Eutheria</taxon>
        <taxon>Euarchontoglires</taxon>
        <taxon>Glires</taxon>
        <taxon>Rodentia</taxon>
        <taxon>Hystricomorpha</taxon>
        <taxon>Caviidae</taxon>
        <taxon>Cavia</taxon>
    </lineage>
</organism>
<dbReference type="Proteomes" id="UP000005447">
    <property type="component" value="Unassembled WGS sequence"/>
</dbReference>
<dbReference type="STRING" id="10141.ENSCPOP00000023585"/>
<name>A0A286XDR0_CAVPO</name>
<evidence type="ECO:0008006" key="8">
    <source>
        <dbReference type="Google" id="ProtNLM"/>
    </source>
</evidence>
<comment type="similarity">
    <text evidence="4">Belongs to the ALKAL family.</text>
</comment>
<evidence type="ECO:0000256" key="2">
    <source>
        <dbReference type="ARBA" id="ARBA00022525"/>
    </source>
</evidence>
<feature type="region of interest" description="Disordered" evidence="5">
    <location>
        <begin position="29"/>
        <end position="61"/>
    </location>
</feature>
<dbReference type="Ensembl" id="ENSCPOT00000032639.1">
    <property type="protein sequence ID" value="ENSCPOP00000023585.1"/>
    <property type="gene ID" value="ENSCPOG00000032897.1"/>
</dbReference>
<evidence type="ECO:0000256" key="1">
    <source>
        <dbReference type="ARBA" id="ARBA00004613"/>
    </source>
</evidence>
<dbReference type="GO" id="GO:0005576">
    <property type="term" value="C:extracellular region"/>
    <property type="evidence" value="ECO:0007669"/>
    <property type="project" value="UniProtKB-SubCell"/>
</dbReference>